<dbReference type="Pfam" id="PF20260">
    <property type="entry name" value="PUA_4"/>
    <property type="match status" value="1"/>
</dbReference>
<evidence type="ECO:0000256" key="7">
    <source>
        <dbReference type="ARBA" id="ARBA00022603"/>
    </source>
</evidence>
<sequence>MNLPHFFVSPNQISEGMVCLSGTDAVHVARVLRLGVGERIVLSDGKGKSYLAVLERVDKKDVSCKIEKEFAAAPPDLPKVTLVQGIPKGDKMDFIVQKGTELGLNGLIPLLSERVVVKLEGDKQLKRWERWRRIALEAAKQCRRPDIPEISRPESWEQVLSALPAEAAALIPWEEEKSDSLKGFLRHEKPPVEIYVFIGPEGGFSSGEVECARLHGVRPVTIGPRILRTETAGLAVLTMILYQWGDLGG</sequence>
<feature type="domain" description="Ribosomal RNA small subunit methyltransferase E PUA-like" evidence="14">
    <location>
        <begin position="21"/>
        <end position="67"/>
    </location>
</feature>
<dbReference type="GO" id="GO:0070042">
    <property type="term" value="F:rRNA (uridine-N3-)-methyltransferase activity"/>
    <property type="evidence" value="ECO:0007669"/>
    <property type="project" value="TreeGrafter"/>
</dbReference>
<dbReference type="Pfam" id="PF04452">
    <property type="entry name" value="Methyltrans_RNA"/>
    <property type="match status" value="1"/>
</dbReference>
<dbReference type="SUPFAM" id="SSF88697">
    <property type="entry name" value="PUA domain-like"/>
    <property type="match status" value="1"/>
</dbReference>
<evidence type="ECO:0000256" key="6">
    <source>
        <dbReference type="ARBA" id="ARBA00022552"/>
    </source>
</evidence>
<evidence type="ECO:0000259" key="13">
    <source>
        <dbReference type="Pfam" id="PF04452"/>
    </source>
</evidence>
<dbReference type="GO" id="GO:0005737">
    <property type="term" value="C:cytoplasm"/>
    <property type="evidence" value="ECO:0007669"/>
    <property type="project" value="UniProtKB-SubCell"/>
</dbReference>
<evidence type="ECO:0000256" key="11">
    <source>
        <dbReference type="ARBA" id="ARBA00047944"/>
    </source>
</evidence>
<dbReference type="NCBIfam" id="NF008692">
    <property type="entry name" value="PRK11713.1-5"/>
    <property type="match status" value="1"/>
</dbReference>
<evidence type="ECO:0000313" key="16">
    <source>
        <dbReference type="Proteomes" id="UP001154312"/>
    </source>
</evidence>
<comment type="function">
    <text evidence="10 12">Specifically methylates the N3 position of the uracil ring of uridine 1498 (m3U1498) in 16S rRNA. Acts on the fully assembled 30S ribosomal subunit.</text>
</comment>
<evidence type="ECO:0000256" key="3">
    <source>
        <dbReference type="ARBA" id="ARBA00012328"/>
    </source>
</evidence>
<reference evidence="15" key="1">
    <citation type="submission" date="2022-02" db="EMBL/GenBank/DDBJ databases">
        <authorList>
            <person name="Leng L."/>
        </authorList>
    </citation>
    <scope>NUCLEOTIDE SEQUENCE</scope>
    <source>
        <strain evidence="15">JI</strain>
    </source>
</reference>
<dbReference type="InterPro" id="IPR029026">
    <property type="entry name" value="tRNA_m1G_MTases_N"/>
</dbReference>
<name>A0A9X4H8V7_9FIRM</name>
<evidence type="ECO:0000256" key="9">
    <source>
        <dbReference type="ARBA" id="ARBA00022691"/>
    </source>
</evidence>
<evidence type="ECO:0000256" key="2">
    <source>
        <dbReference type="ARBA" id="ARBA00005528"/>
    </source>
</evidence>
<comment type="similarity">
    <text evidence="2 12">Belongs to the RNA methyltransferase RsmE family.</text>
</comment>
<keyword evidence="7 12" id="KW-0489">Methyltransferase</keyword>
<keyword evidence="16" id="KW-1185">Reference proteome</keyword>
<evidence type="ECO:0000256" key="8">
    <source>
        <dbReference type="ARBA" id="ARBA00022679"/>
    </source>
</evidence>
<evidence type="ECO:0000256" key="1">
    <source>
        <dbReference type="ARBA" id="ARBA00004496"/>
    </source>
</evidence>
<keyword evidence="8 12" id="KW-0808">Transferase</keyword>
<evidence type="ECO:0000259" key="14">
    <source>
        <dbReference type="Pfam" id="PF20260"/>
    </source>
</evidence>
<dbReference type="PANTHER" id="PTHR30027">
    <property type="entry name" value="RIBOSOMAL RNA SMALL SUBUNIT METHYLTRANSFERASE E"/>
    <property type="match status" value="1"/>
</dbReference>
<dbReference type="EC" id="2.1.1.193" evidence="3 12"/>
<comment type="caution">
    <text evidence="15">The sequence shown here is derived from an EMBL/GenBank/DDBJ whole genome shotgun (WGS) entry which is preliminary data.</text>
</comment>
<dbReference type="SUPFAM" id="SSF75217">
    <property type="entry name" value="alpha/beta knot"/>
    <property type="match status" value="1"/>
</dbReference>
<dbReference type="InterPro" id="IPR015947">
    <property type="entry name" value="PUA-like_sf"/>
</dbReference>
<keyword evidence="5 12" id="KW-0963">Cytoplasm</keyword>
<keyword evidence="9 12" id="KW-0949">S-adenosyl-L-methionine</keyword>
<comment type="subcellular location">
    <subcellularLocation>
        <location evidence="1 12">Cytoplasm</location>
    </subcellularLocation>
</comment>
<dbReference type="InterPro" id="IPR029028">
    <property type="entry name" value="Alpha/beta_knot_MTases"/>
</dbReference>
<dbReference type="CDD" id="cd18084">
    <property type="entry name" value="RsmE-like"/>
    <property type="match status" value="1"/>
</dbReference>
<dbReference type="PIRSF" id="PIRSF015601">
    <property type="entry name" value="MTase_slr0722"/>
    <property type="match status" value="1"/>
</dbReference>
<organism evidence="15 16">
    <name type="scientific">Pelotomaculum isophthalicicum JI</name>
    <dbReference type="NCBI Taxonomy" id="947010"/>
    <lineage>
        <taxon>Bacteria</taxon>
        <taxon>Bacillati</taxon>
        <taxon>Bacillota</taxon>
        <taxon>Clostridia</taxon>
        <taxon>Eubacteriales</taxon>
        <taxon>Desulfotomaculaceae</taxon>
        <taxon>Pelotomaculum</taxon>
    </lineage>
</organism>
<evidence type="ECO:0000256" key="12">
    <source>
        <dbReference type="PIRNR" id="PIRNR015601"/>
    </source>
</evidence>
<comment type="catalytic activity">
    <reaction evidence="11 12">
        <text>uridine(1498) in 16S rRNA + S-adenosyl-L-methionine = N(3)-methyluridine(1498) in 16S rRNA + S-adenosyl-L-homocysteine + H(+)</text>
        <dbReference type="Rhea" id="RHEA:42920"/>
        <dbReference type="Rhea" id="RHEA-COMP:10283"/>
        <dbReference type="Rhea" id="RHEA-COMP:10284"/>
        <dbReference type="ChEBI" id="CHEBI:15378"/>
        <dbReference type="ChEBI" id="CHEBI:57856"/>
        <dbReference type="ChEBI" id="CHEBI:59789"/>
        <dbReference type="ChEBI" id="CHEBI:65315"/>
        <dbReference type="ChEBI" id="CHEBI:74502"/>
        <dbReference type="EC" id="2.1.1.193"/>
    </reaction>
</comment>
<dbReference type="InterPro" id="IPR046886">
    <property type="entry name" value="RsmE_MTase_dom"/>
</dbReference>
<dbReference type="AlphaFoldDB" id="A0A9X4H8V7"/>
<evidence type="ECO:0000256" key="10">
    <source>
        <dbReference type="ARBA" id="ARBA00025699"/>
    </source>
</evidence>
<keyword evidence="6 12" id="KW-0698">rRNA processing</keyword>
<dbReference type="Proteomes" id="UP001154312">
    <property type="component" value="Unassembled WGS sequence"/>
</dbReference>
<evidence type="ECO:0000256" key="5">
    <source>
        <dbReference type="ARBA" id="ARBA00022490"/>
    </source>
</evidence>
<accession>A0A9X4H8V7</accession>
<dbReference type="NCBIfam" id="NF008709">
    <property type="entry name" value="PRK11713.7-4"/>
    <property type="match status" value="1"/>
</dbReference>
<dbReference type="NCBIfam" id="TIGR00046">
    <property type="entry name" value="RsmE family RNA methyltransferase"/>
    <property type="match status" value="1"/>
</dbReference>
<evidence type="ECO:0000313" key="15">
    <source>
        <dbReference type="EMBL" id="MDF9409289.1"/>
    </source>
</evidence>
<dbReference type="GO" id="GO:0070475">
    <property type="term" value="P:rRNA base methylation"/>
    <property type="evidence" value="ECO:0007669"/>
    <property type="project" value="TreeGrafter"/>
</dbReference>
<protein>
    <recommendedName>
        <fullName evidence="4 12">Ribosomal RNA small subunit methyltransferase E</fullName>
        <ecNumber evidence="3 12">2.1.1.193</ecNumber>
    </recommendedName>
</protein>
<dbReference type="Gene3D" id="3.40.1280.10">
    <property type="match status" value="1"/>
</dbReference>
<dbReference type="InterPro" id="IPR046887">
    <property type="entry name" value="RsmE_PUA-like"/>
</dbReference>
<proteinExistence type="inferred from homology"/>
<dbReference type="EMBL" id="JAKOAV010000027">
    <property type="protein sequence ID" value="MDF9409289.1"/>
    <property type="molecule type" value="Genomic_DNA"/>
</dbReference>
<evidence type="ECO:0000256" key="4">
    <source>
        <dbReference type="ARBA" id="ARBA00013673"/>
    </source>
</evidence>
<dbReference type="InterPro" id="IPR006700">
    <property type="entry name" value="RsmE"/>
</dbReference>
<gene>
    <name evidence="15" type="ORF">L7E55_13150</name>
</gene>
<dbReference type="RefSeq" id="WP_277444742.1">
    <property type="nucleotide sequence ID" value="NZ_JAKOAV010000027.1"/>
</dbReference>
<dbReference type="PANTHER" id="PTHR30027:SF3">
    <property type="entry name" value="16S RRNA (URACIL(1498)-N(3))-METHYLTRANSFERASE"/>
    <property type="match status" value="1"/>
</dbReference>
<feature type="domain" description="Ribosomal RNA small subunit methyltransferase E methyltransferase" evidence="13">
    <location>
        <begin position="77"/>
        <end position="240"/>
    </location>
</feature>